<reference evidence="2" key="1">
    <citation type="submission" date="2023-06" db="EMBL/GenBank/DDBJ databases">
        <title>Genome-scale phylogeny and comparative genomics of the fungal order Sordariales.</title>
        <authorList>
            <consortium name="Lawrence Berkeley National Laboratory"/>
            <person name="Hensen N."/>
            <person name="Bonometti L."/>
            <person name="Westerberg I."/>
            <person name="Brannstrom I.O."/>
            <person name="Guillou S."/>
            <person name="Cros-Aarteil S."/>
            <person name="Calhoun S."/>
            <person name="Haridas S."/>
            <person name="Kuo A."/>
            <person name="Mondo S."/>
            <person name="Pangilinan J."/>
            <person name="Riley R."/>
            <person name="Labutti K."/>
            <person name="Andreopoulos B."/>
            <person name="Lipzen A."/>
            <person name="Chen C."/>
            <person name="Yanf M."/>
            <person name="Daum C."/>
            <person name="Ng V."/>
            <person name="Clum A."/>
            <person name="Steindorff A."/>
            <person name="Ohm R."/>
            <person name="Martin F."/>
            <person name="Silar P."/>
            <person name="Natvig D."/>
            <person name="Lalanne C."/>
            <person name="Gautier V."/>
            <person name="Ament-Velasquez S.L."/>
            <person name="Kruys A."/>
            <person name="Hutchinson M.I."/>
            <person name="Powell A.J."/>
            <person name="Barry K."/>
            <person name="Miller A.N."/>
            <person name="Grigoriev I.V."/>
            <person name="Debuchy R."/>
            <person name="Gladieux P."/>
            <person name="Thoren M.H."/>
            <person name="Johannesson H."/>
        </authorList>
    </citation>
    <scope>NUCLEOTIDE SEQUENCE</scope>
    <source>
        <strain evidence="2">CBS 307.81</strain>
    </source>
</reference>
<dbReference type="Pfam" id="PF06985">
    <property type="entry name" value="HET"/>
    <property type="match status" value="1"/>
</dbReference>
<comment type="caution">
    <text evidence="2">The sequence shown here is derived from an EMBL/GenBank/DDBJ whole genome shotgun (WGS) entry which is preliminary data.</text>
</comment>
<dbReference type="EMBL" id="JAULSY010000047">
    <property type="protein sequence ID" value="KAK0669124.1"/>
    <property type="molecule type" value="Genomic_DNA"/>
</dbReference>
<evidence type="ECO:0000313" key="3">
    <source>
        <dbReference type="Proteomes" id="UP001174997"/>
    </source>
</evidence>
<gene>
    <name evidence="2" type="ORF">QBC41DRAFT_224703</name>
</gene>
<organism evidence="2 3">
    <name type="scientific">Cercophora samala</name>
    <dbReference type="NCBI Taxonomy" id="330535"/>
    <lineage>
        <taxon>Eukaryota</taxon>
        <taxon>Fungi</taxon>
        <taxon>Dikarya</taxon>
        <taxon>Ascomycota</taxon>
        <taxon>Pezizomycotina</taxon>
        <taxon>Sordariomycetes</taxon>
        <taxon>Sordariomycetidae</taxon>
        <taxon>Sordariales</taxon>
        <taxon>Lasiosphaeriaceae</taxon>
        <taxon>Cercophora</taxon>
    </lineage>
</organism>
<keyword evidence="3" id="KW-1185">Reference proteome</keyword>
<evidence type="ECO:0000259" key="1">
    <source>
        <dbReference type="Pfam" id="PF06985"/>
    </source>
</evidence>
<sequence>MLWIDAICIDQENVAEKNTQVPLMSTIYSQATVLVWLGAGTRSTDDAMELMQDVAAQDATIAVSLSLDDMLDSQEQMESRLVSHTILDVMDGMADMIARPWFRRTWTLQEFSLPSSPPLIIIGNSSMCWDCFFLGFRHLWGFLSNRYLTTEYPEFEQRLDGLYKAMDNHWLERPMQLRASIQTTRHLNLEELLLISTYQFVSNPRDRIYGLLGLGPPEATIMIPVDYNAHVHSVFSSFVQYSFRQSNSLNILSWCAGLRKWDDKQPWPSWLPRLDRPLIHAPSAPRPLIGSTYQRCSIYHASQGLPNDFQIVEDERLSVWAFPVDKVDLTDNDFRAQPAGQNRESDFEAFAGVFARAAQSCGSCFGCQQKLAGKRKARKQRINRDLNGNTKVAAFATCSEPIYKPKMPRRPLEGLPSVDMIGLCYLPRDGSGPGADPSAETVKLIFEQSVMTGDWDYEAILPFHEALWRTMIGDYAPHQSQSHRSPAHISGKYQLLYYLQTLFPDKASLLLQYLGVEEDRKKVYDLWNINERDNGRVSRLAIAGATFFVYLSHVFEQRCAFVTPGGWMGFGPADTKPGDILVIISGADMPFLVRPRDDGSGEYLLVGEAYVQGLMHGEYFGMCPSFQDGRLKEGRGILHYEFILS</sequence>
<dbReference type="AlphaFoldDB" id="A0AA39ZDW7"/>
<dbReference type="Proteomes" id="UP001174997">
    <property type="component" value="Unassembled WGS sequence"/>
</dbReference>
<proteinExistence type="predicted"/>
<dbReference type="Pfam" id="PF26639">
    <property type="entry name" value="Het-6_barrel"/>
    <property type="match status" value="1"/>
</dbReference>
<dbReference type="PANTHER" id="PTHR24148:SF73">
    <property type="entry name" value="HET DOMAIN PROTEIN (AFU_ORTHOLOGUE AFUA_8G01020)"/>
    <property type="match status" value="1"/>
</dbReference>
<accession>A0AA39ZDW7</accession>
<protein>
    <submittedName>
        <fullName evidence="2">Heterokaryon incompatibility protein-domain-containing protein</fullName>
    </submittedName>
</protein>
<evidence type="ECO:0000313" key="2">
    <source>
        <dbReference type="EMBL" id="KAK0669124.1"/>
    </source>
</evidence>
<dbReference type="PANTHER" id="PTHR24148">
    <property type="entry name" value="ANKYRIN REPEAT DOMAIN-CONTAINING PROTEIN 39 HOMOLOG-RELATED"/>
    <property type="match status" value="1"/>
</dbReference>
<dbReference type="InterPro" id="IPR052895">
    <property type="entry name" value="HetReg/Transcr_Mod"/>
</dbReference>
<feature type="domain" description="Heterokaryon incompatibility" evidence="1">
    <location>
        <begin position="1"/>
        <end position="110"/>
    </location>
</feature>
<name>A0AA39ZDW7_9PEZI</name>
<dbReference type="InterPro" id="IPR010730">
    <property type="entry name" value="HET"/>
</dbReference>